<dbReference type="Gene3D" id="2.160.20.10">
    <property type="entry name" value="Single-stranded right-handed beta-helix, Pectin lyase-like"/>
    <property type="match status" value="1"/>
</dbReference>
<dbReference type="OrthoDB" id="9795222at2"/>
<protein>
    <recommendedName>
        <fullName evidence="1">Right handed beta helix domain-containing protein</fullName>
    </recommendedName>
</protein>
<dbReference type="SUPFAM" id="SSF51126">
    <property type="entry name" value="Pectin lyase-like"/>
    <property type="match status" value="1"/>
</dbReference>
<evidence type="ECO:0000313" key="3">
    <source>
        <dbReference type="Proteomes" id="UP000290819"/>
    </source>
</evidence>
<dbReference type="AlphaFoldDB" id="A0A4Q1VFQ4"/>
<dbReference type="Pfam" id="PF13229">
    <property type="entry name" value="Beta_helix"/>
    <property type="match status" value="1"/>
</dbReference>
<dbReference type="RefSeq" id="WP_129270951.1">
    <property type="nucleotide sequence ID" value="NZ_MZXW01000016.1"/>
</dbReference>
<dbReference type="EMBL" id="MZXW01000016">
    <property type="protein sequence ID" value="RXT49047.1"/>
    <property type="molecule type" value="Genomic_DNA"/>
</dbReference>
<name>A0A4Q1VFQ4_9BRAD</name>
<dbReference type="Proteomes" id="UP000290819">
    <property type="component" value="Unassembled WGS sequence"/>
</dbReference>
<dbReference type="InterPro" id="IPR012334">
    <property type="entry name" value="Pectin_lyas_fold"/>
</dbReference>
<sequence>MANLIATLQARTGNLKINLVTDPEFGADPTNTADSTAAFAAALAGPAVAVIPPGTYKINNLVVPSGACMIGYSAFGYGNSYGVSTKTILVALNSSTVRVLNVDGASNVMLAGFQIDCDYALNNVQNTSCDGVSAGSNVLNMRDVTVRMGRYGLGGAVATGTNRAIGGACYLNNCEFFGCVTGIGDLVDSWLTNCYMSYCTKGAVFTGLSGSITMVGCRVEWNTTNGIEIGNASDIVLSSTTFDRNYVSGLYLNGTYMASIAGCHFKRNGRNLDSNSCHIRFNSAGSITIAGCISRHGKDDDNTGNDSPAVWARESGTSGSISFVGNDLSGTTAPMPMMLANTWSGNLPTSYAFSNNAGLLMDERSIGRPVVQSGFPYQDLQSINLAASTTGNIQFVHDAVPAFSGTSHKLRVTARNQSTGAMYSAEFNYLIQREGGAPTITPSAAFGIIGTSGYIGFGSGTLQLGWTSIASDVSTYALSIQNTSAAIHYITAQLV</sequence>
<keyword evidence="3" id="KW-1185">Reference proteome</keyword>
<evidence type="ECO:0000313" key="2">
    <source>
        <dbReference type="EMBL" id="RXT49047.1"/>
    </source>
</evidence>
<comment type="caution">
    <text evidence="2">The sequence shown here is derived from an EMBL/GenBank/DDBJ whole genome shotgun (WGS) entry which is preliminary data.</text>
</comment>
<dbReference type="InterPro" id="IPR011050">
    <property type="entry name" value="Pectin_lyase_fold/virulence"/>
</dbReference>
<accession>A0A4Q1VFQ4</accession>
<organism evidence="2 3">
    <name type="scientific">Bradyrhizobium betae</name>
    <dbReference type="NCBI Taxonomy" id="244734"/>
    <lineage>
        <taxon>Bacteria</taxon>
        <taxon>Pseudomonadati</taxon>
        <taxon>Pseudomonadota</taxon>
        <taxon>Alphaproteobacteria</taxon>
        <taxon>Hyphomicrobiales</taxon>
        <taxon>Nitrobacteraceae</taxon>
        <taxon>Bradyrhizobium</taxon>
    </lineage>
</organism>
<reference evidence="2 3" key="1">
    <citation type="submission" date="2017-03" db="EMBL/GenBank/DDBJ databases">
        <authorList>
            <person name="Safronova V.I."/>
            <person name="Sazanova A.L."/>
            <person name="Chirak E.R."/>
        </authorList>
    </citation>
    <scope>NUCLEOTIDE SEQUENCE [LARGE SCALE GENOMIC DNA]</scope>
    <source>
        <strain evidence="2 3">Opo-243</strain>
    </source>
</reference>
<proteinExistence type="predicted"/>
<feature type="domain" description="Right handed beta helix" evidence="1">
    <location>
        <begin position="136"/>
        <end position="282"/>
    </location>
</feature>
<evidence type="ECO:0000259" key="1">
    <source>
        <dbReference type="Pfam" id="PF13229"/>
    </source>
</evidence>
<dbReference type="InterPro" id="IPR039448">
    <property type="entry name" value="Beta_helix"/>
</dbReference>
<gene>
    <name evidence="2" type="ORF">B5V03_14360</name>
</gene>